<keyword evidence="3" id="KW-1185">Reference proteome</keyword>
<sequence length="116" mass="12104">MVAVMVVVVTMVAVMVVVVTMVAVMAVVVMVVVVMAVAMVAVMAVVVMVVVVMAVAMVVAMVVVVAEWQPMYNPSKEQADADREAAFASGVPHGYVALGTQPPSGSQLELWVVSEL</sequence>
<feature type="non-terminal residue" evidence="2">
    <location>
        <position position="1"/>
    </location>
</feature>
<evidence type="ECO:0000313" key="3">
    <source>
        <dbReference type="Proteomes" id="UP000485058"/>
    </source>
</evidence>
<name>A0A6A0AHK7_HAELA</name>
<dbReference type="Proteomes" id="UP000485058">
    <property type="component" value="Unassembled WGS sequence"/>
</dbReference>
<organism evidence="2 3">
    <name type="scientific">Haematococcus lacustris</name>
    <name type="common">Green alga</name>
    <name type="synonym">Haematococcus pluvialis</name>
    <dbReference type="NCBI Taxonomy" id="44745"/>
    <lineage>
        <taxon>Eukaryota</taxon>
        <taxon>Viridiplantae</taxon>
        <taxon>Chlorophyta</taxon>
        <taxon>core chlorophytes</taxon>
        <taxon>Chlorophyceae</taxon>
        <taxon>CS clade</taxon>
        <taxon>Chlamydomonadales</taxon>
        <taxon>Haematococcaceae</taxon>
        <taxon>Haematococcus</taxon>
    </lineage>
</organism>
<evidence type="ECO:0000256" key="1">
    <source>
        <dbReference type="SAM" id="Phobius"/>
    </source>
</evidence>
<reference evidence="2 3" key="1">
    <citation type="submission" date="2020-02" db="EMBL/GenBank/DDBJ databases">
        <title>Draft genome sequence of Haematococcus lacustris strain NIES-144.</title>
        <authorList>
            <person name="Morimoto D."/>
            <person name="Nakagawa S."/>
            <person name="Yoshida T."/>
            <person name="Sawayama S."/>
        </authorList>
    </citation>
    <scope>NUCLEOTIDE SEQUENCE [LARGE SCALE GENOMIC DNA]</scope>
    <source>
        <strain evidence="2 3">NIES-144</strain>
    </source>
</reference>
<dbReference type="EMBL" id="BLLF01005863">
    <property type="protein sequence ID" value="GFH31713.1"/>
    <property type="molecule type" value="Genomic_DNA"/>
</dbReference>
<proteinExistence type="predicted"/>
<feature type="transmembrane region" description="Helical" evidence="1">
    <location>
        <begin position="40"/>
        <end position="66"/>
    </location>
</feature>
<keyword evidence="1" id="KW-0812">Transmembrane</keyword>
<gene>
    <name evidence="2" type="ORF">HaLaN_30807</name>
</gene>
<comment type="caution">
    <text evidence="2">The sequence shown here is derived from an EMBL/GenBank/DDBJ whole genome shotgun (WGS) entry which is preliminary data.</text>
</comment>
<feature type="transmembrane region" description="Helical" evidence="1">
    <location>
        <begin position="7"/>
        <end position="34"/>
    </location>
</feature>
<keyword evidence="1" id="KW-0472">Membrane</keyword>
<accession>A0A6A0AHK7</accession>
<dbReference type="AlphaFoldDB" id="A0A6A0AHK7"/>
<protein>
    <submittedName>
        <fullName evidence="2">Ubiquitin-like domain-containing protein</fullName>
    </submittedName>
</protein>
<keyword evidence="1" id="KW-1133">Transmembrane helix</keyword>
<feature type="non-terminal residue" evidence="2">
    <location>
        <position position="116"/>
    </location>
</feature>
<evidence type="ECO:0000313" key="2">
    <source>
        <dbReference type="EMBL" id="GFH31713.1"/>
    </source>
</evidence>